<reference evidence="1" key="2">
    <citation type="submission" date="2012-05" db="EMBL/GenBank/DDBJ databases">
        <title>The Genome Annotation of Fusarium oxysporum Cotton.</title>
        <authorList>
            <consortium name="The Broad Institute Genomics Platform"/>
            <person name="Ma L.-J."/>
            <person name="Corby-Kistler H."/>
            <person name="Broz K."/>
            <person name="Gale L.R."/>
            <person name="Jonkers W."/>
            <person name="O'Donnell K."/>
            <person name="Ploetz R."/>
            <person name="Steinberg C."/>
            <person name="Schwartz D.C."/>
            <person name="VanEtten H."/>
            <person name="Zhou S."/>
            <person name="Young S.K."/>
            <person name="Zeng Q."/>
            <person name="Gargeya S."/>
            <person name="Fitzgerald M."/>
            <person name="Abouelleil A."/>
            <person name="Alvarado L."/>
            <person name="Chapman S.B."/>
            <person name="Gainer-Dewar J."/>
            <person name="Goldberg J."/>
            <person name="Griggs A."/>
            <person name="Gujja S."/>
            <person name="Hansen M."/>
            <person name="Howarth C."/>
            <person name="Imamovic A."/>
            <person name="Ireland A."/>
            <person name="Larimer J."/>
            <person name="McCowan C."/>
            <person name="Murphy C."/>
            <person name="Pearson M."/>
            <person name="Poon T.W."/>
            <person name="Priest M."/>
            <person name="Roberts A."/>
            <person name="Saif S."/>
            <person name="Shea T."/>
            <person name="Sykes S."/>
            <person name="Wortman J."/>
            <person name="Nusbaum C."/>
            <person name="Birren B."/>
        </authorList>
    </citation>
    <scope>NUCLEOTIDE SEQUENCE</scope>
    <source>
        <strain evidence="1">25433</strain>
    </source>
</reference>
<dbReference type="EMBL" id="JH658127">
    <property type="protein sequence ID" value="EXM13636.1"/>
    <property type="molecule type" value="Genomic_DNA"/>
</dbReference>
<name>X0KY81_FUSOX</name>
<dbReference type="Proteomes" id="UP000030701">
    <property type="component" value="Unassembled WGS sequence"/>
</dbReference>
<sequence length="59" mass="6574">MNRRGQLRDLDLIVGFMMANGGTTCKITPLNVVTSYSASKKERKPMGWVTRTARSGWAN</sequence>
<reference evidence="1" key="1">
    <citation type="submission" date="2011-11" db="EMBL/GenBank/DDBJ databases">
        <title>The Genome Sequence of Fusarium oxysporum Cotton.</title>
        <authorList>
            <consortium name="The Broad Institute Genome Sequencing Platform"/>
            <person name="Ma L.-J."/>
            <person name="Gale L.R."/>
            <person name="Schwartz D.C."/>
            <person name="Zhou S."/>
            <person name="Corby-Kistler H."/>
            <person name="Young S.K."/>
            <person name="Zeng Q."/>
            <person name="Gargeya S."/>
            <person name="Fitzgerald M."/>
            <person name="Haas B."/>
            <person name="Abouelleil A."/>
            <person name="Alvarado L."/>
            <person name="Arachchi H.M."/>
            <person name="Berlin A."/>
            <person name="Brown A."/>
            <person name="Chapman S.B."/>
            <person name="Chen Z."/>
            <person name="Dunbar C."/>
            <person name="Freedman E."/>
            <person name="Gearin G."/>
            <person name="Goldberg J."/>
            <person name="Griggs A."/>
            <person name="Gujja S."/>
            <person name="Heiman D."/>
            <person name="Howarth C."/>
            <person name="Larson L."/>
            <person name="Lui A."/>
            <person name="MacDonald P.J.P."/>
            <person name="Montmayeur A."/>
            <person name="Murphy C."/>
            <person name="Neiman D."/>
            <person name="Pearson M."/>
            <person name="Priest M."/>
            <person name="Roberts A."/>
            <person name="Saif S."/>
            <person name="Shea T."/>
            <person name="Shenoy N."/>
            <person name="Sisk P."/>
            <person name="Stolte C."/>
            <person name="Sykes S."/>
            <person name="Wortman J."/>
            <person name="Nusbaum C."/>
            <person name="Birren B."/>
        </authorList>
    </citation>
    <scope>NUCLEOTIDE SEQUENCE [LARGE SCALE GENOMIC DNA]</scope>
    <source>
        <strain evidence="1">25433</strain>
    </source>
</reference>
<protein>
    <submittedName>
        <fullName evidence="1">Uncharacterized protein</fullName>
    </submittedName>
</protein>
<evidence type="ECO:0000313" key="1">
    <source>
        <dbReference type="EMBL" id="EXM13636.1"/>
    </source>
</evidence>
<organism evidence="1">
    <name type="scientific">Fusarium oxysporum f. sp. vasinfectum 25433</name>
    <dbReference type="NCBI Taxonomy" id="1089449"/>
    <lineage>
        <taxon>Eukaryota</taxon>
        <taxon>Fungi</taxon>
        <taxon>Dikarya</taxon>
        <taxon>Ascomycota</taxon>
        <taxon>Pezizomycotina</taxon>
        <taxon>Sordariomycetes</taxon>
        <taxon>Hypocreomycetidae</taxon>
        <taxon>Hypocreales</taxon>
        <taxon>Nectriaceae</taxon>
        <taxon>Fusarium</taxon>
        <taxon>Fusarium oxysporum species complex</taxon>
    </lineage>
</organism>
<accession>X0KY81</accession>
<dbReference type="HOGENOM" id="CLU_2960838_0_0_1"/>
<dbReference type="AlphaFoldDB" id="X0KY81"/>
<proteinExistence type="predicted"/>
<gene>
    <name evidence="1" type="ORF">FOTG_17910</name>
</gene>